<dbReference type="EMBL" id="MCFH01000031">
    <property type="protein sequence ID" value="ORX47373.1"/>
    <property type="molecule type" value="Genomic_DNA"/>
</dbReference>
<accession>A0A1Y1V682</accession>
<reference evidence="2 3" key="2">
    <citation type="submission" date="2016-08" db="EMBL/GenBank/DDBJ databases">
        <title>Pervasive Adenine N6-methylation of Active Genes in Fungi.</title>
        <authorList>
            <consortium name="DOE Joint Genome Institute"/>
            <person name="Mondo S.J."/>
            <person name="Dannebaum R.O."/>
            <person name="Kuo R.C."/>
            <person name="Labutti K."/>
            <person name="Haridas S."/>
            <person name="Kuo A."/>
            <person name="Salamov A."/>
            <person name="Ahrendt S.R."/>
            <person name="Lipzen A."/>
            <person name="Sullivan W."/>
            <person name="Andreopoulos W.B."/>
            <person name="Clum A."/>
            <person name="Lindquist E."/>
            <person name="Daum C."/>
            <person name="Ramamoorthy G.K."/>
            <person name="Gryganskyi A."/>
            <person name="Culley D."/>
            <person name="Magnuson J.K."/>
            <person name="James T.Y."/>
            <person name="O'Malley M.A."/>
            <person name="Stajich J.E."/>
            <person name="Spatafora J.W."/>
            <person name="Visel A."/>
            <person name="Grigoriev I.V."/>
        </authorList>
    </citation>
    <scope>NUCLEOTIDE SEQUENCE [LARGE SCALE GENOMIC DNA]</scope>
    <source>
        <strain evidence="3">finn</strain>
    </source>
</reference>
<proteinExistence type="inferred from homology"/>
<comment type="caution">
    <text evidence="2">The sequence shown here is derived from an EMBL/GenBank/DDBJ whole genome shotgun (WGS) entry which is preliminary data.</text>
</comment>
<gene>
    <name evidence="2" type="ORF">BCR36DRAFT_584878</name>
</gene>
<dbReference type="InterPro" id="IPR038595">
    <property type="entry name" value="LOR_sf"/>
</dbReference>
<dbReference type="InterPro" id="IPR007612">
    <property type="entry name" value="LOR"/>
</dbReference>
<dbReference type="InterPro" id="IPR025659">
    <property type="entry name" value="Tubby-like_C"/>
</dbReference>
<evidence type="ECO:0000256" key="1">
    <source>
        <dbReference type="ARBA" id="ARBA00005437"/>
    </source>
</evidence>
<dbReference type="Gene3D" id="2.40.160.200">
    <property type="entry name" value="LURP1-related"/>
    <property type="match status" value="1"/>
</dbReference>
<name>A0A1Y1V682_9FUNG</name>
<sequence length="191" mass="22242">MTQCFEEPPLNNNICVIDDKYVSEEKTTFHYKSTGKVFIHFQVEDEKNIIWYKLSGFTGERSLRDPKTNKVLFKFKSKTHLTKSNEIIITSMKDDKEIQTITCNSNVKSSLKCYICEIEFFNIATEKKELIEIQCSPLFNYCSIYYGRKKENGVLIGQFSSSKTLFNYDFKIDIAPGVDTLFILLLIIEIF</sequence>
<dbReference type="OrthoDB" id="97518at2759"/>
<reference evidence="2 3" key="1">
    <citation type="submission" date="2016-08" db="EMBL/GenBank/DDBJ databases">
        <title>Genomes of anaerobic fungi encode conserved fungal cellulosomes for biomass hydrolysis.</title>
        <authorList>
            <consortium name="DOE Joint Genome Institute"/>
            <person name="Haitjema C.H."/>
            <person name="Gilmore S.P."/>
            <person name="Henske J.K."/>
            <person name="Solomon K.V."/>
            <person name="De Groot R."/>
            <person name="Kuo A."/>
            <person name="Mondo S.J."/>
            <person name="Salamov A.A."/>
            <person name="Labutti K."/>
            <person name="Zhao Z."/>
            <person name="Chiniquy J."/>
            <person name="Barry K."/>
            <person name="Brewer H.M."/>
            <person name="Purvine S.O."/>
            <person name="Wright A.T."/>
            <person name="Boxma B."/>
            <person name="Van Alen T."/>
            <person name="Hackstein J.H."/>
            <person name="Baker S.E."/>
            <person name="Grigoriev I.V."/>
            <person name="O'Malley M.A."/>
        </authorList>
    </citation>
    <scope>NUCLEOTIDE SEQUENCE [LARGE SCALE GENOMIC DNA]</scope>
    <source>
        <strain evidence="3">finn</strain>
    </source>
</reference>
<evidence type="ECO:0008006" key="4">
    <source>
        <dbReference type="Google" id="ProtNLM"/>
    </source>
</evidence>
<dbReference type="SUPFAM" id="SSF54518">
    <property type="entry name" value="Tubby C-terminal domain-like"/>
    <property type="match status" value="1"/>
</dbReference>
<protein>
    <recommendedName>
        <fullName evidence="4">Tubby C-terminal domain-containing protein</fullName>
    </recommendedName>
</protein>
<keyword evidence="3" id="KW-1185">Reference proteome</keyword>
<organism evidence="2 3">
    <name type="scientific">Piromyces finnis</name>
    <dbReference type="NCBI Taxonomy" id="1754191"/>
    <lineage>
        <taxon>Eukaryota</taxon>
        <taxon>Fungi</taxon>
        <taxon>Fungi incertae sedis</taxon>
        <taxon>Chytridiomycota</taxon>
        <taxon>Chytridiomycota incertae sedis</taxon>
        <taxon>Neocallimastigomycetes</taxon>
        <taxon>Neocallimastigales</taxon>
        <taxon>Neocallimastigaceae</taxon>
        <taxon>Piromyces</taxon>
    </lineage>
</organism>
<evidence type="ECO:0000313" key="3">
    <source>
        <dbReference type="Proteomes" id="UP000193719"/>
    </source>
</evidence>
<dbReference type="Pfam" id="PF04525">
    <property type="entry name" value="LOR"/>
    <property type="match status" value="1"/>
</dbReference>
<dbReference type="Proteomes" id="UP000193719">
    <property type="component" value="Unassembled WGS sequence"/>
</dbReference>
<dbReference type="AlphaFoldDB" id="A0A1Y1V682"/>
<evidence type="ECO:0000313" key="2">
    <source>
        <dbReference type="EMBL" id="ORX47373.1"/>
    </source>
</evidence>
<comment type="similarity">
    <text evidence="1">Belongs to the LOR family.</text>
</comment>